<name>A0ABU2YM41_9FLAO</name>
<evidence type="ECO:0000256" key="1">
    <source>
        <dbReference type="SAM" id="Phobius"/>
    </source>
</evidence>
<feature type="transmembrane region" description="Helical" evidence="1">
    <location>
        <begin position="43"/>
        <end position="60"/>
    </location>
</feature>
<sequence length="712" mass="83456">MNKKKWFNTFKFLAAYLVAAWTFLQFVDWTLNRYSISPYWVDVLLWIFIGIIPSLLIYFFHRERINNRILKLREKIIFPLNIFIVAVGLYFGFGSTDLGATTKEINYTDDQGSAQKAIITKEEFRIGIPIYGFKNDTKIDSLDWMRYGIGQLLVEDLKQNKSISPDFAFYTDTSTKIEESSLFNDFYIDGTYKKEDDIYTIKAYKRKATNGKILKEKVVSGDNFLALIDELTVFIIENSGFVETKTLRYLDYPINEFMSNSLNAVSEYIEGNYSKAIELDNQFALAYLEFAKRRLRFSQGKLEVQDLTDKAFEYRQRLPLQKQLEVNIQRNLAYENFEDAEEQVQLQLEVDPHNAFYNDVLFSIYGETRETEKFFGSSERLFDIDPKPETGTNLAVAAMVSGHDDMLINEIKKYELISPNLKIFRIQPLLFKGEIEEVKELLEDVKTLYPSYNNKRHVYDSAVAYIKENGYDISKFKHFEGRYRSGFNEQVFTFWIDNNRLIKHVKNQAMDALLPAGPNTVVNGFLNNVTYKYNLALNDNGKVIGIKSTVFNYKESSSFWYWKEDETIQKAHEAFDKKDFASAEELYKTAIEENPKHDYLKNYLKHIQYLKERDIDSLVQQHQKYVGTYGPREFWIENNAFFYKRKSETTELPKYELLPIDDNRYMDISRAGTIMAFEINDKGQLASASYSFNTETFKWELTAVGENYFLKD</sequence>
<accession>A0ABU2YM41</accession>
<protein>
    <submittedName>
        <fullName evidence="2">Uncharacterized protein</fullName>
    </submittedName>
</protein>
<keyword evidence="1" id="KW-1133">Transmembrane helix</keyword>
<dbReference type="InterPro" id="IPR011990">
    <property type="entry name" value="TPR-like_helical_dom_sf"/>
</dbReference>
<keyword evidence="1" id="KW-0812">Transmembrane</keyword>
<comment type="caution">
    <text evidence="2">The sequence shown here is derived from an EMBL/GenBank/DDBJ whole genome shotgun (WGS) entry which is preliminary data.</text>
</comment>
<feature type="transmembrane region" description="Helical" evidence="1">
    <location>
        <begin position="12"/>
        <end position="31"/>
    </location>
</feature>
<evidence type="ECO:0000313" key="3">
    <source>
        <dbReference type="Proteomes" id="UP001259492"/>
    </source>
</evidence>
<keyword evidence="1" id="KW-0472">Membrane</keyword>
<proteinExistence type="predicted"/>
<dbReference type="Proteomes" id="UP001259492">
    <property type="component" value="Unassembled WGS sequence"/>
</dbReference>
<dbReference type="EMBL" id="JAVRIA010000004">
    <property type="protein sequence ID" value="MDT0558764.1"/>
    <property type="molecule type" value="Genomic_DNA"/>
</dbReference>
<keyword evidence="3" id="KW-1185">Reference proteome</keyword>
<gene>
    <name evidence="2" type="ORF">RM697_08900</name>
</gene>
<dbReference type="RefSeq" id="WP_311427529.1">
    <property type="nucleotide sequence ID" value="NZ_JAVRIA010000004.1"/>
</dbReference>
<evidence type="ECO:0000313" key="2">
    <source>
        <dbReference type="EMBL" id="MDT0558764.1"/>
    </source>
</evidence>
<organism evidence="2 3">
    <name type="scientific">Microcosmobacter mediterraneus</name>
    <dbReference type="NCBI Taxonomy" id="3075607"/>
    <lineage>
        <taxon>Bacteria</taxon>
        <taxon>Pseudomonadati</taxon>
        <taxon>Bacteroidota</taxon>
        <taxon>Flavobacteriia</taxon>
        <taxon>Flavobacteriales</taxon>
        <taxon>Flavobacteriaceae</taxon>
        <taxon>Microcosmobacter</taxon>
    </lineage>
</organism>
<dbReference type="Gene3D" id="1.25.40.10">
    <property type="entry name" value="Tetratricopeptide repeat domain"/>
    <property type="match status" value="1"/>
</dbReference>
<reference evidence="2 3" key="1">
    <citation type="submission" date="2023-09" db="EMBL/GenBank/DDBJ databases">
        <authorList>
            <person name="Rey-Velasco X."/>
        </authorList>
    </citation>
    <scope>NUCLEOTIDE SEQUENCE [LARGE SCALE GENOMIC DNA]</scope>
    <source>
        <strain evidence="2 3">W332</strain>
    </source>
</reference>
<feature type="transmembrane region" description="Helical" evidence="1">
    <location>
        <begin position="76"/>
        <end position="93"/>
    </location>
</feature>